<accession>A0A193C0I2</accession>
<evidence type="ECO:0000313" key="2">
    <source>
        <dbReference type="EMBL" id="ANN17982.1"/>
    </source>
</evidence>
<dbReference type="Pfam" id="PF14028">
    <property type="entry name" value="Lant_dehydr_C"/>
    <property type="match status" value="1"/>
</dbReference>
<reference evidence="2 3" key="1">
    <citation type="journal article" date="2015" name="Genome Announc.">
        <title>Draft Genome Sequence of Norvancomycin-Producing Strain Amycolatopsis orientalis CPCC200066.</title>
        <authorList>
            <person name="Lei X."/>
            <person name="Yuan F."/>
            <person name="Shi Y."/>
            <person name="Li X."/>
            <person name="Wang L."/>
            <person name="Hong B."/>
        </authorList>
    </citation>
    <scope>NUCLEOTIDE SEQUENCE [LARGE SCALE GENOMIC DNA]</scope>
    <source>
        <strain evidence="2 3">B-37</strain>
    </source>
</reference>
<dbReference type="KEGG" id="aori:SD37_21575"/>
<protein>
    <recommendedName>
        <fullName evidence="1">Thiopeptide-type bacteriocin biosynthesis domain-containing protein</fullName>
    </recommendedName>
</protein>
<dbReference type="Proteomes" id="UP000093695">
    <property type="component" value="Chromosome"/>
</dbReference>
<feature type="domain" description="Thiopeptide-type bacteriocin biosynthesis" evidence="1">
    <location>
        <begin position="15"/>
        <end position="343"/>
    </location>
</feature>
<dbReference type="EMBL" id="CP016174">
    <property type="protein sequence ID" value="ANN17982.1"/>
    <property type="molecule type" value="Genomic_DNA"/>
</dbReference>
<gene>
    <name evidence="2" type="ORF">SD37_21575</name>
</gene>
<dbReference type="RefSeq" id="WP_044856426.1">
    <property type="nucleotide sequence ID" value="NZ_CP016174.1"/>
</dbReference>
<evidence type="ECO:0000313" key="3">
    <source>
        <dbReference type="Proteomes" id="UP000093695"/>
    </source>
</evidence>
<keyword evidence="3" id="KW-1185">Reference proteome</keyword>
<dbReference type="STRING" id="31958.SD37_21575"/>
<proteinExistence type="predicted"/>
<name>A0A193C0I2_AMYOR</name>
<dbReference type="InterPro" id="IPR023809">
    <property type="entry name" value="Thiopep_bacteriocin_synth_dom"/>
</dbReference>
<organism evidence="2 3">
    <name type="scientific">Amycolatopsis orientalis</name>
    <name type="common">Nocardia orientalis</name>
    <dbReference type="NCBI Taxonomy" id="31958"/>
    <lineage>
        <taxon>Bacteria</taxon>
        <taxon>Bacillati</taxon>
        <taxon>Actinomycetota</taxon>
        <taxon>Actinomycetes</taxon>
        <taxon>Pseudonocardiales</taxon>
        <taxon>Pseudonocardiaceae</taxon>
        <taxon>Amycolatopsis</taxon>
    </lineage>
</organism>
<sequence>MTEMAGIVRDVVCHYHDPLQAPLLREAVLPALAASPEVTAHLERGWLHGPHLRIRLSGPAGSAERLATALERYLRERPSRAALSEVDLQALATAAGRAELVPPPYGPFRPDNSVHIEDPDPTTRARFPGGPATAAVRDHLLALGVPAVAATVADAGEHADRAGARVRAVMTVLSAHAEASPGGLDKRYFSYQSHLEAHLHVTDEDGRIRARHDTLWETHADRARLIVRHAADPGEPLVAAWRSWGDAARAVAAAAYDRGELRSADGRETQARAAAFGDPITARTYLREDVSEFHRQLGEVWSPDTGDRREFEIERFVMNILYLLLAVCDVRPAERYLAAALVCRAVESITGLDWRARIERARRKQLAAGPR</sequence>
<dbReference type="AlphaFoldDB" id="A0A193C0I2"/>
<dbReference type="eggNOG" id="COG0778">
    <property type="taxonomic scope" value="Bacteria"/>
</dbReference>
<evidence type="ECO:0000259" key="1">
    <source>
        <dbReference type="Pfam" id="PF14028"/>
    </source>
</evidence>